<dbReference type="RefSeq" id="WP_045096688.1">
    <property type="nucleotide sequence ID" value="NZ_LN614827.1"/>
</dbReference>
<dbReference type="Proteomes" id="UP000032430">
    <property type="component" value="Chromosome I"/>
</dbReference>
<evidence type="ECO:0000259" key="1">
    <source>
        <dbReference type="PROSITE" id="PS50075"/>
    </source>
</evidence>
<evidence type="ECO:0000313" key="3">
    <source>
        <dbReference type="Proteomes" id="UP000032430"/>
    </source>
</evidence>
<keyword evidence="3" id="KW-1185">Reference proteome</keyword>
<dbReference type="EMBL" id="LN614827">
    <property type="protein sequence ID" value="CEG58355.1"/>
    <property type="molecule type" value="Genomic_DNA"/>
</dbReference>
<name>A0A098GA42_9GAMM</name>
<feature type="domain" description="Carrier" evidence="1">
    <location>
        <begin position="1"/>
        <end position="74"/>
    </location>
</feature>
<dbReference type="Gene3D" id="1.10.1200.10">
    <property type="entry name" value="ACP-like"/>
    <property type="match status" value="1"/>
</dbReference>
<proteinExistence type="predicted"/>
<dbReference type="AlphaFoldDB" id="A0A098GA42"/>
<dbReference type="SUPFAM" id="SSF47336">
    <property type="entry name" value="ACP-like"/>
    <property type="match status" value="1"/>
</dbReference>
<gene>
    <name evidence="2" type="ORF">LFA_3006</name>
</gene>
<dbReference type="PROSITE" id="PS50075">
    <property type="entry name" value="CARRIER"/>
    <property type="match status" value="1"/>
</dbReference>
<evidence type="ECO:0000313" key="2">
    <source>
        <dbReference type="EMBL" id="CEG58355.1"/>
    </source>
</evidence>
<organism evidence="2 3">
    <name type="scientific">Legionella fallonii LLAP-10</name>
    <dbReference type="NCBI Taxonomy" id="1212491"/>
    <lineage>
        <taxon>Bacteria</taxon>
        <taxon>Pseudomonadati</taxon>
        <taxon>Pseudomonadota</taxon>
        <taxon>Gammaproteobacteria</taxon>
        <taxon>Legionellales</taxon>
        <taxon>Legionellaceae</taxon>
        <taxon>Legionella</taxon>
    </lineage>
</organism>
<dbReference type="HOGENOM" id="CLU_108696_20_1_6"/>
<protein>
    <submittedName>
        <fullName evidence="2">Acyl carrier protein</fullName>
    </submittedName>
</protein>
<reference evidence="3" key="1">
    <citation type="submission" date="2014-09" db="EMBL/GenBank/DDBJ databases">
        <authorList>
            <person name="Gomez-Valero L."/>
        </authorList>
    </citation>
    <scope>NUCLEOTIDE SEQUENCE [LARGE SCALE GENOMIC DNA]</scope>
    <source>
        <strain evidence="3">ATCC700992</strain>
    </source>
</reference>
<sequence>MNQRLVSVLANVFGLRTDEIVVGLTKDSLGNWDSLKQMDLVVSLEREFNIALEIPDIIKMDSVGQIIDVLANKGVELGS</sequence>
<dbReference type="KEGG" id="lfa:LFA_3006"/>
<accession>A0A098GA42</accession>
<dbReference type="InterPro" id="IPR009081">
    <property type="entry name" value="PP-bd_ACP"/>
</dbReference>
<dbReference type="STRING" id="1212491.LFA_3006"/>
<dbReference type="OrthoDB" id="5326335at2"/>
<dbReference type="Pfam" id="PF00550">
    <property type="entry name" value="PP-binding"/>
    <property type="match status" value="1"/>
</dbReference>
<dbReference type="InterPro" id="IPR036736">
    <property type="entry name" value="ACP-like_sf"/>
</dbReference>